<evidence type="ECO:0000256" key="8">
    <source>
        <dbReference type="SAM" id="SignalP"/>
    </source>
</evidence>
<evidence type="ECO:0000256" key="3">
    <source>
        <dbReference type="ARBA" id="ARBA00022452"/>
    </source>
</evidence>
<evidence type="ECO:0000313" key="9">
    <source>
        <dbReference type="EMBL" id="CAH6637014.1"/>
    </source>
</evidence>
<evidence type="ECO:0000256" key="1">
    <source>
        <dbReference type="ARBA" id="ARBA00004571"/>
    </source>
</evidence>
<keyword evidence="7" id="KW-0998">Cell outer membrane</keyword>
<organism evidence="9 10">
    <name type="scientific">Pseudocitrobacter vendiensis</name>
    <dbReference type="NCBI Taxonomy" id="2488306"/>
    <lineage>
        <taxon>Bacteria</taxon>
        <taxon>Pseudomonadati</taxon>
        <taxon>Pseudomonadota</taxon>
        <taxon>Gammaproteobacteria</taxon>
        <taxon>Enterobacterales</taxon>
        <taxon>Enterobacteriaceae</taxon>
        <taxon>Pseudocitrobacter</taxon>
    </lineage>
</organism>
<feature type="chain" id="PRO_5045194056" evidence="8">
    <location>
        <begin position="20"/>
        <end position="397"/>
    </location>
</feature>
<keyword evidence="10" id="KW-1185">Reference proteome</keyword>
<comment type="similarity">
    <text evidence="2">Belongs to the OmpP1/FadL family.</text>
</comment>
<dbReference type="Pfam" id="PF03349">
    <property type="entry name" value="Toluene_X"/>
    <property type="match status" value="1"/>
</dbReference>
<dbReference type="PANTHER" id="PTHR35093:SF8">
    <property type="entry name" value="OUTER MEMBRANE PROTEIN NMB0088-RELATED"/>
    <property type="match status" value="1"/>
</dbReference>
<feature type="signal peptide" evidence="8">
    <location>
        <begin position="1"/>
        <end position="19"/>
    </location>
</feature>
<keyword evidence="5 8" id="KW-0732">Signal</keyword>
<dbReference type="InterPro" id="IPR005017">
    <property type="entry name" value="OMPP1/FadL/TodX"/>
</dbReference>
<protein>
    <submittedName>
        <fullName evidence="9">Long-chain fatty acid transport protein</fullName>
    </submittedName>
</protein>
<dbReference type="Proteomes" id="UP001152651">
    <property type="component" value="Unassembled WGS sequence"/>
</dbReference>
<evidence type="ECO:0000256" key="7">
    <source>
        <dbReference type="ARBA" id="ARBA00023237"/>
    </source>
</evidence>
<dbReference type="EMBL" id="CALSBS010000006">
    <property type="protein sequence ID" value="CAH6637014.1"/>
    <property type="molecule type" value="Genomic_DNA"/>
</dbReference>
<evidence type="ECO:0000313" key="10">
    <source>
        <dbReference type="Proteomes" id="UP001152651"/>
    </source>
</evidence>
<name>A0ABN8T981_9ENTR</name>
<evidence type="ECO:0000256" key="4">
    <source>
        <dbReference type="ARBA" id="ARBA00022692"/>
    </source>
</evidence>
<comment type="caution">
    <text evidence="9">The sequence shown here is derived from an EMBL/GenBank/DDBJ whole genome shotgun (WGS) entry which is preliminary data.</text>
</comment>
<proteinExistence type="inferred from homology"/>
<keyword evidence="3" id="KW-1134">Transmembrane beta strand</keyword>
<dbReference type="SUPFAM" id="SSF56935">
    <property type="entry name" value="Porins"/>
    <property type="match status" value="1"/>
</dbReference>
<evidence type="ECO:0000256" key="5">
    <source>
        <dbReference type="ARBA" id="ARBA00022729"/>
    </source>
</evidence>
<dbReference type="Gene3D" id="2.40.160.60">
    <property type="entry name" value="Outer membrane protein transport protein (OMPP1/FadL/TodX)"/>
    <property type="match status" value="1"/>
</dbReference>
<sequence>MKKNILLLTCIAVICPTHAAGLYLYEIATEDTGLASAGQAARAQDASTLATNPAGMTRLPDRMVTGGLQMLYGDANYRMDNDAGLQGKSPGNIIGWFPGASAFYTQRINNDVTVGIGMYGNYGLGLDFGNWAGSRLISKSTLLGLTISPAVAWKVNDRLSVGLAPGINYGYLSLTRQVDGQDENQADHDWAMNYRLGMLFDITKQTRAGLTWQSKTDYHFSINATARLPQAGNTADFTLPMSAQVNAPQQVMFSLVHDVNSQWSVMGNLGWQDWSAYNTNQIAVNGNPVEHNNRLKDTWHTALGVQYRPNEKWRLNTGVAWDSSFYRTQGDTALTMPSGQAWRWGIGGQYQITPNSNIGVAVEYLKMASAKVSTPAIKGEFTRPSILFLSANYSYTF</sequence>
<evidence type="ECO:0000256" key="6">
    <source>
        <dbReference type="ARBA" id="ARBA00023136"/>
    </source>
</evidence>
<keyword evidence="6" id="KW-0472">Membrane</keyword>
<keyword evidence="4" id="KW-0812">Transmembrane</keyword>
<evidence type="ECO:0000256" key="2">
    <source>
        <dbReference type="ARBA" id="ARBA00008163"/>
    </source>
</evidence>
<comment type="subcellular location">
    <subcellularLocation>
        <location evidence="1">Cell outer membrane</location>
        <topology evidence="1">Multi-pass membrane protein</topology>
    </subcellularLocation>
</comment>
<dbReference type="PANTHER" id="PTHR35093">
    <property type="entry name" value="OUTER MEMBRANE PROTEIN NMB0088-RELATED"/>
    <property type="match status" value="1"/>
</dbReference>
<reference evidence="9" key="1">
    <citation type="submission" date="2022-05" db="EMBL/GenBank/DDBJ databases">
        <authorList>
            <person name="Blom J."/>
        </authorList>
    </citation>
    <scope>NUCLEOTIDE SEQUENCE</scope>
    <source>
        <strain evidence="9">Type strain: CPO20170097</strain>
    </source>
</reference>
<accession>A0ABN8T981</accession>
<gene>
    <name evidence="9" type="ORF">FBBNIHIM_09330</name>
</gene>
<dbReference type="RefSeq" id="WP_253897695.1">
    <property type="nucleotide sequence ID" value="NZ_CALSBS010000006.1"/>
</dbReference>